<sequence length="483" mass="51146">MTPLLVVLGVPAGAAIVLAFISQWRLAAWLNVAASAATFAAAATLFVAERPEPGHLLLVDDFNIYLIALTAFVALTTAVFSASYIAHEVRRRRLTPRLLRFYHAMYQAFIGSMLMALSADNLGLMWVAVEGATLSTALMVSLYRTPAAIEAAWKYFILCGVGIALALFGTMLMYLAAQPALGEGMAAVTWSTLMAHAADFDPALLNVAFVFLLVGYGTKVGLAPFHAWLPDAHAEGPTPISAVLSGLLLNVALYAVLRFKMLLAANPQALAPGPLMIGMGLLSLSLAALMLYRRRDIKRLFAYSSIEHMGIAAFAFGMGGPLANFAGLLHMTMHSLVKAAIFFTVGHVSQVKGTQRIADISGLTTSHPALGWSLVAGVVAIAGLPPFGVFTSEFLVVSSTFARQPLLALPVAVGLLVGFGALLLRLHQLAFGPPSPNARVGGRTVPTLSLLPIWLHLALALVAGIYLPAPLVAWFQSVARLLG</sequence>
<feature type="transmembrane region" description="Helical" evidence="8">
    <location>
        <begin position="269"/>
        <end position="291"/>
    </location>
</feature>
<organism evidence="10 11">
    <name type="scientific">Vineibacter terrae</name>
    <dbReference type="NCBI Taxonomy" id="2586908"/>
    <lineage>
        <taxon>Bacteria</taxon>
        <taxon>Pseudomonadati</taxon>
        <taxon>Pseudomonadota</taxon>
        <taxon>Alphaproteobacteria</taxon>
        <taxon>Hyphomicrobiales</taxon>
        <taxon>Vineibacter</taxon>
    </lineage>
</organism>
<keyword evidence="5" id="KW-0560">Oxidoreductase</keyword>
<dbReference type="Pfam" id="PF00361">
    <property type="entry name" value="Proton_antipo_M"/>
    <property type="match status" value="1"/>
</dbReference>
<keyword evidence="2" id="KW-1003">Cell membrane</keyword>
<accession>A0A5C8P9W6</accession>
<proteinExistence type="predicted"/>
<comment type="caution">
    <text evidence="10">The sequence shown here is derived from an EMBL/GenBank/DDBJ whole genome shotgun (WGS) entry which is preliminary data.</text>
</comment>
<dbReference type="NCBIfam" id="NF005045">
    <property type="entry name" value="PRK06458.1-5"/>
    <property type="match status" value="1"/>
</dbReference>
<evidence type="ECO:0000313" key="10">
    <source>
        <dbReference type="EMBL" id="TXL70477.1"/>
    </source>
</evidence>
<evidence type="ECO:0000256" key="5">
    <source>
        <dbReference type="ARBA" id="ARBA00023002"/>
    </source>
</evidence>
<feature type="transmembrane region" description="Helical" evidence="8">
    <location>
        <begin position="240"/>
        <end position="257"/>
    </location>
</feature>
<evidence type="ECO:0000256" key="6">
    <source>
        <dbReference type="ARBA" id="ARBA00023136"/>
    </source>
</evidence>
<keyword evidence="4 8" id="KW-1133">Transmembrane helix</keyword>
<name>A0A5C8P9W6_9HYPH</name>
<feature type="transmembrane region" description="Helical" evidence="8">
    <location>
        <begin position="203"/>
        <end position="228"/>
    </location>
</feature>
<feature type="domain" description="NADH:quinone oxidoreductase/Mrp antiporter transmembrane" evidence="9">
    <location>
        <begin position="119"/>
        <end position="410"/>
    </location>
</feature>
<evidence type="ECO:0000256" key="8">
    <source>
        <dbReference type="SAM" id="Phobius"/>
    </source>
</evidence>
<dbReference type="GO" id="GO:0042773">
    <property type="term" value="P:ATP synthesis coupled electron transport"/>
    <property type="evidence" value="ECO:0007669"/>
    <property type="project" value="InterPro"/>
</dbReference>
<evidence type="ECO:0000256" key="1">
    <source>
        <dbReference type="ARBA" id="ARBA00004651"/>
    </source>
</evidence>
<dbReference type="AlphaFoldDB" id="A0A5C8P9W6"/>
<dbReference type="PANTHER" id="PTHR42682:SF5">
    <property type="entry name" value="HYDROGENASE-4 COMPONENT F"/>
    <property type="match status" value="1"/>
</dbReference>
<dbReference type="GO" id="GO:0005886">
    <property type="term" value="C:plasma membrane"/>
    <property type="evidence" value="ECO:0007669"/>
    <property type="project" value="UniProtKB-SubCell"/>
</dbReference>
<evidence type="ECO:0000259" key="9">
    <source>
        <dbReference type="Pfam" id="PF00361"/>
    </source>
</evidence>
<feature type="transmembrane region" description="Helical" evidence="8">
    <location>
        <begin position="64"/>
        <end position="86"/>
    </location>
</feature>
<reference evidence="10 11" key="1">
    <citation type="submission" date="2019-06" db="EMBL/GenBank/DDBJ databases">
        <title>New taxonomy in bacterial strain CC-CFT640, isolated from vineyard.</title>
        <authorList>
            <person name="Lin S.-Y."/>
            <person name="Tsai C.-F."/>
            <person name="Young C.-C."/>
        </authorList>
    </citation>
    <scope>NUCLEOTIDE SEQUENCE [LARGE SCALE GENOMIC DNA]</scope>
    <source>
        <strain evidence="10 11">CC-CFT640</strain>
    </source>
</reference>
<dbReference type="GO" id="GO:0008137">
    <property type="term" value="F:NADH dehydrogenase (ubiquinone) activity"/>
    <property type="evidence" value="ECO:0007669"/>
    <property type="project" value="InterPro"/>
</dbReference>
<dbReference type="GO" id="GO:0016491">
    <property type="term" value="F:oxidoreductase activity"/>
    <property type="evidence" value="ECO:0007669"/>
    <property type="project" value="UniProtKB-KW"/>
</dbReference>
<dbReference type="InterPro" id="IPR001750">
    <property type="entry name" value="ND/Mrp_TM"/>
</dbReference>
<keyword evidence="3 7" id="KW-0812">Transmembrane</keyword>
<feature type="transmembrane region" description="Helical" evidence="8">
    <location>
        <begin position="447"/>
        <end position="467"/>
    </location>
</feature>
<dbReference type="NCBIfam" id="NF005043">
    <property type="entry name" value="PRK06458.1-3"/>
    <property type="match status" value="1"/>
</dbReference>
<feature type="transmembrane region" description="Helical" evidence="8">
    <location>
        <begin position="369"/>
        <end position="387"/>
    </location>
</feature>
<dbReference type="RefSeq" id="WP_147851499.1">
    <property type="nucleotide sequence ID" value="NZ_VDUZ01000058.1"/>
</dbReference>
<evidence type="ECO:0000256" key="4">
    <source>
        <dbReference type="ARBA" id="ARBA00022989"/>
    </source>
</evidence>
<evidence type="ECO:0000313" key="11">
    <source>
        <dbReference type="Proteomes" id="UP000321638"/>
    </source>
</evidence>
<dbReference type="InterPro" id="IPR052175">
    <property type="entry name" value="ComplexI-like_HydComp"/>
</dbReference>
<dbReference type="OrthoDB" id="9768329at2"/>
<dbReference type="PRINTS" id="PR01437">
    <property type="entry name" value="NUOXDRDTASE4"/>
</dbReference>
<evidence type="ECO:0000256" key="3">
    <source>
        <dbReference type="ARBA" id="ARBA00022692"/>
    </source>
</evidence>
<evidence type="ECO:0000256" key="7">
    <source>
        <dbReference type="RuleBase" id="RU000320"/>
    </source>
</evidence>
<evidence type="ECO:0000256" key="2">
    <source>
        <dbReference type="ARBA" id="ARBA00022475"/>
    </source>
</evidence>
<dbReference type="EMBL" id="VDUZ01000058">
    <property type="protein sequence ID" value="TXL70477.1"/>
    <property type="molecule type" value="Genomic_DNA"/>
</dbReference>
<dbReference type="Proteomes" id="UP000321638">
    <property type="component" value="Unassembled WGS sequence"/>
</dbReference>
<dbReference type="PANTHER" id="PTHR42682">
    <property type="entry name" value="HYDROGENASE-4 COMPONENT F"/>
    <property type="match status" value="1"/>
</dbReference>
<keyword evidence="6 8" id="KW-0472">Membrane</keyword>
<comment type="subcellular location">
    <subcellularLocation>
        <location evidence="1">Cell membrane</location>
        <topology evidence="1">Multi-pass membrane protein</topology>
    </subcellularLocation>
    <subcellularLocation>
        <location evidence="7">Membrane</location>
        <topology evidence="7">Multi-pass membrane protein</topology>
    </subcellularLocation>
</comment>
<feature type="transmembrane region" description="Helical" evidence="8">
    <location>
        <begin position="98"/>
        <end position="117"/>
    </location>
</feature>
<gene>
    <name evidence="10" type="ORF">FHP25_34185</name>
</gene>
<dbReference type="InterPro" id="IPR003918">
    <property type="entry name" value="NADH_UbQ_OxRdtase"/>
</dbReference>
<keyword evidence="11" id="KW-1185">Reference proteome</keyword>
<feature type="transmembrane region" description="Helical" evidence="8">
    <location>
        <begin position="123"/>
        <end position="143"/>
    </location>
</feature>
<feature type="transmembrane region" description="Helical" evidence="8">
    <location>
        <begin position="407"/>
        <end position="426"/>
    </location>
</feature>
<feature type="transmembrane region" description="Helical" evidence="8">
    <location>
        <begin position="155"/>
        <end position="177"/>
    </location>
</feature>
<protein>
    <submittedName>
        <fullName evidence="10">Hydrogenase 4 subunit F</fullName>
    </submittedName>
</protein>